<name>A0AAW6U5M3_9MOLU</name>
<dbReference type="InterPro" id="IPR030395">
    <property type="entry name" value="GP_PDE_dom"/>
</dbReference>
<dbReference type="PROSITE" id="PS51704">
    <property type="entry name" value="GP_PDE"/>
    <property type="match status" value="1"/>
</dbReference>
<comment type="caution">
    <text evidence="2">The sequence shown here is derived from an EMBL/GenBank/DDBJ whole genome shotgun (WGS) entry which is preliminary data.</text>
</comment>
<gene>
    <name evidence="2" type="ORF">QJ521_06555</name>
</gene>
<feature type="domain" description="GP-PDE" evidence="1">
    <location>
        <begin position="9"/>
        <end position="246"/>
    </location>
</feature>
<sequence>MKDLSWIQHHLIAHRGLYREDQSIPENSLKAFQNALDHGYSIELDVNALKDGTVLSFHDDDFQRLCNDPRLLSDVSYEEIRDLRYVNSDERIPTLKEVLKLVNGKVPLLIELKPQGDILLLCQSFMKVMKDYQGVYAIFSFHPKVVRWFKKNHPYIIRGQISEYFKNNKELKSISKYLMKSMFFNRFTKPDFISYGLHDMPNKYLDKLKKKGIVIISYAARSQEQFDFVKSHYDNTVFEFFLPKQK</sequence>
<dbReference type="AlphaFoldDB" id="A0AAW6U5M3"/>
<evidence type="ECO:0000313" key="2">
    <source>
        <dbReference type="EMBL" id="MDI6453217.1"/>
    </source>
</evidence>
<evidence type="ECO:0000313" key="3">
    <source>
        <dbReference type="Proteomes" id="UP001431532"/>
    </source>
</evidence>
<dbReference type="Pfam" id="PF03009">
    <property type="entry name" value="GDPD"/>
    <property type="match status" value="1"/>
</dbReference>
<dbReference type="RefSeq" id="WP_282839647.1">
    <property type="nucleotide sequence ID" value="NZ_JASCXW010000021.1"/>
</dbReference>
<dbReference type="GO" id="GO:0008081">
    <property type="term" value="F:phosphoric diester hydrolase activity"/>
    <property type="evidence" value="ECO:0007669"/>
    <property type="project" value="InterPro"/>
</dbReference>
<proteinExistence type="predicted"/>
<keyword evidence="3" id="KW-1185">Reference proteome</keyword>
<protein>
    <submittedName>
        <fullName evidence="2">Glycerophosphodiester phosphodiesterase family protein</fullName>
    </submittedName>
</protein>
<evidence type="ECO:0000259" key="1">
    <source>
        <dbReference type="PROSITE" id="PS51704"/>
    </source>
</evidence>
<dbReference type="SUPFAM" id="SSF51695">
    <property type="entry name" value="PLC-like phosphodiesterases"/>
    <property type="match status" value="1"/>
</dbReference>
<dbReference type="InterPro" id="IPR017946">
    <property type="entry name" value="PLC-like_Pdiesterase_TIM-brl"/>
</dbReference>
<reference evidence="2" key="1">
    <citation type="submission" date="2023-05" db="EMBL/GenBank/DDBJ databases">
        <title>Mariniplasma microaerophilum sp. nov., a novel anaerobic mollicute isolated from terrestrial mud volcano, Taman Peninsula, Russia.</title>
        <authorList>
            <person name="Khomyakova M.A."/>
            <person name="Merkel A.Y."/>
            <person name="Slobodkin A.I."/>
        </authorList>
    </citation>
    <scope>NUCLEOTIDE SEQUENCE</scope>
    <source>
        <strain evidence="2">M4Ah</strain>
    </source>
</reference>
<dbReference type="EMBL" id="JASCXW010000021">
    <property type="protein sequence ID" value="MDI6453217.1"/>
    <property type="molecule type" value="Genomic_DNA"/>
</dbReference>
<dbReference type="GO" id="GO:0006629">
    <property type="term" value="P:lipid metabolic process"/>
    <property type="evidence" value="ECO:0007669"/>
    <property type="project" value="InterPro"/>
</dbReference>
<organism evidence="2 3">
    <name type="scientific">Peloplasma aerotolerans</name>
    <dbReference type="NCBI Taxonomy" id="3044389"/>
    <lineage>
        <taxon>Bacteria</taxon>
        <taxon>Bacillati</taxon>
        <taxon>Mycoplasmatota</taxon>
        <taxon>Mollicutes</taxon>
        <taxon>Acholeplasmatales</taxon>
        <taxon>Acholeplasmataceae</taxon>
        <taxon>Peloplasma</taxon>
    </lineage>
</organism>
<dbReference type="Proteomes" id="UP001431532">
    <property type="component" value="Unassembled WGS sequence"/>
</dbReference>
<accession>A0AAW6U5M3</accession>
<dbReference type="PANTHER" id="PTHR46211:SF1">
    <property type="entry name" value="GLYCEROPHOSPHODIESTER PHOSPHODIESTERASE, CYTOPLASMIC"/>
    <property type="match status" value="1"/>
</dbReference>
<dbReference type="Gene3D" id="3.20.20.190">
    <property type="entry name" value="Phosphatidylinositol (PI) phosphodiesterase"/>
    <property type="match status" value="1"/>
</dbReference>
<dbReference type="PANTHER" id="PTHR46211">
    <property type="entry name" value="GLYCEROPHOSPHORYL DIESTER PHOSPHODIESTERASE"/>
    <property type="match status" value="1"/>
</dbReference>